<dbReference type="Proteomes" id="UP000765509">
    <property type="component" value="Unassembled WGS sequence"/>
</dbReference>
<organism evidence="2 3">
    <name type="scientific">Austropuccinia psidii MF-1</name>
    <dbReference type="NCBI Taxonomy" id="1389203"/>
    <lineage>
        <taxon>Eukaryota</taxon>
        <taxon>Fungi</taxon>
        <taxon>Dikarya</taxon>
        <taxon>Basidiomycota</taxon>
        <taxon>Pucciniomycotina</taxon>
        <taxon>Pucciniomycetes</taxon>
        <taxon>Pucciniales</taxon>
        <taxon>Sphaerophragmiaceae</taxon>
        <taxon>Austropuccinia</taxon>
    </lineage>
</organism>
<protein>
    <submittedName>
        <fullName evidence="2">Uncharacterized protein</fullName>
    </submittedName>
</protein>
<evidence type="ECO:0000256" key="1">
    <source>
        <dbReference type="SAM" id="MobiDB-lite"/>
    </source>
</evidence>
<feature type="compositionally biased region" description="Basic and acidic residues" evidence="1">
    <location>
        <begin position="61"/>
        <end position="72"/>
    </location>
</feature>
<reference evidence="2" key="1">
    <citation type="submission" date="2021-03" db="EMBL/GenBank/DDBJ databases">
        <title>Draft genome sequence of rust myrtle Austropuccinia psidii MF-1, a brazilian biotype.</title>
        <authorList>
            <person name="Quecine M.C."/>
            <person name="Pachon D.M.R."/>
            <person name="Bonatelli M.L."/>
            <person name="Correr F.H."/>
            <person name="Franceschini L.M."/>
            <person name="Leite T.F."/>
            <person name="Margarido G.R.A."/>
            <person name="Almeida C.A."/>
            <person name="Ferrarezi J.A."/>
            <person name="Labate C.A."/>
        </authorList>
    </citation>
    <scope>NUCLEOTIDE SEQUENCE</scope>
    <source>
        <strain evidence="2">MF-1</strain>
    </source>
</reference>
<gene>
    <name evidence="2" type="ORF">O181_021523</name>
</gene>
<sequence>MNIKTRFNTSWKDYMDKKLKEKINNMKYKYADTIRKCHICQSTTHLANECPKRGKINEIDIEKEPDFEKDSVNEENSDDRSSIFSESSKDIENINITFDIMESTSHLQQLSNSQIDSSKLQDSQLMKAKPNRGKGCTAGNSCMEKVVIDKKPTKLLLEPGAFFSSPGKSILKNHVPNFEDPLLQTDGIKSNSARNTMQALSIFETTVILPHINGNLRITVEFFIM</sequence>
<name>A0A9Q3GVI1_9BASI</name>
<proteinExistence type="predicted"/>
<evidence type="ECO:0000313" key="2">
    <source>
        <dbReference type="EMBL" id="MBW0481808.1"/>
    </source>
</evidence>
<dbReference type="AlphaFoldDB" id="A0A9Q3GVI1"/>
<dbReference type="EMBL" id="AVOT02006528">
    <property type="protein sequence ID" value="MBW0481808.1"/>
    <property type="molecule type" value="Genomic_DNA"/>
</dbReference>
<feature type="region of interest" description="Disordered" evidence="1">
    <location>
        <begin position="61"/>
        <end position="85"/>
    </location>
</feature>
<keyword evidence="3" id="KW-1185">Reference proteome</keyword>
<evidence type="ECO:0000313" key="3">
    <source>
        <dbReference type="Proteomes" id="UP000765509"/>
    </source>
</evidence>
<comment type="caution">
    <text evidence="2">The sequence shown here is derived from an EMBL/GenBank/DDBJ whole genome shotgun (WGS) entry which is preliminary data.</text>
</comment>
<accession>A0A9Q3GVI1</accession>